<dbReference type="Gene3D" id="1.25.10.10">
    <property type="entry name" value="Leucine-rich Repeat Variant"/>
    <property type="match status" value="4"/>
</dbReference>
<dbReference type="SUPFAM" id="SSF48371">
    <property type="entry name" value="ARM repeat"/>
    <property type="match status" value="1"/>
</dbReference>
<dbReference type="Pfam" id="PF08771">
    <property type="entry name" value="FRB_dom"/>
    <property type="match status" value="1"/>
</dbReference>
<comment type="catalytic activity">
    <reaction evidence="15">
        <text>L-threonyl-[protein] + ATP = O-phospho-L-threonyl-[protein] + ADP + H(+)</text>
        <dbReference type="Rhea" id="RHEA:46608"/>
        <dbReference type="Rhea" id="RHEA-COMP:11060"/>
        <dbReference type="Rhea" id="RHEA-COMP:11605"/>
        <dbReference type="ChEBI" id="CHEBI:15378"/>
        <dbReference type="ChEBI" id="CHEBI:30013"/>
        <dbReference type="ChEBI" id="CHEBI:30616"/>
        <dbReference type="ChEBI" id="CHEBI:61977"/>
        <dbReference type="ChEBI" id="CHEBI:456216"/>
        <dbReference type="EC" id="2.7.11.1"/>
    </reaction>
</comment>
<dbReference type="PROSITE" id="PS50290">
    <property type="entry name" value="PI3_4_KINASE_3"/>
    <property type="match status" value="1"/>
</dbReference>
<feature type="region of interest" description="Disordered" evidence="18">
    <location>
        <begin position="2294"/>
        <end position="2338"/>
    </location>
</feature>
<evidence type="ECO:0000256" key="11">
    <source>
        <dbReference type="ARBA" id="ARBA00022840"/>
    </source>
</evidence>
<dbReference type="InterPro" id="IPR036940">
    <property type="entry name" value="PI3/4_kinase_cat_sf"/>
</dbReference>
<dbReference type="FunFam" id="1.25.10.10:FF:000582">
    <property type="entry name" value="Serine/threonine-protein kinase TOR"/>
    <property type="match status" value="1"/>
</dbReference>
<dbReference type="SMART" id="SM00146">
    <property type="entry name" value="PI3Kc"/>
    <property type="match status" value="1"/>
</dbReference>
<protein>
    <recommendedName>
        <fullName evidence="4">non-specific serine/threonine protein kinase</fullName>
        <ecNumber evidence="4">2.7.11.1</ecNumber>
    </recommendedName>
</protein>
<dbReference type="GO" id="GO:0016242">
    <property type="term" value="P:negative regulation of macroautophagy"/>
    <property type="evidence" value="ECO:0007669"/>
    <property type="project" value="TreeGrafter"/>
</dbReference>
<evidence type="ECO:0000256" key="15">
    <source>
        <dbReference type="ARBA" id="ARBA00047899"/>
    </source>
</evidence>
<dbReference type="PROSITE" id="PS51189">
    <property type="entry name" value="FAT"/>
    <property type="match status" value="1"/>
</dbReference>
<evidence type="ECO:0000256" key="4">
    <source>
        <dbReference type="ARBA" id="ARBA00012513"/>
    </source>
</evidence>
<evidence type="ECO:0000259" key="20">
    <source>
        <dbReference type="PROSITE" id="PS51189"/>
    </source>
</evidence>
<comment type="similarity">
    <text evidence="2">Belongs to the PI3/PI4-kinase family.</text>
</comment>
<comment type="subcellular location">
    <subcellularLocation>
        <location evidence="1">Cell membrane</location>
        <topology evidence="1">Peripheral membrane protein</topology>
        <orientation evidence="1">Cytoplasmic side</orientation>
    </subcellularLocation>
    <subcellularLocation>
        <location evidence="14">Vacuole membrane</location>
        <topology evidence="14">Peripheral membrane protein</topology>
        <orientation evidence="14">Cytoplasmic side</orientation>
    </subcellularLocation>
</comment>
<dbReference type="InterPro" id="IPR009076">
    <property type="entry name" value="FRB_dom"/>
</dbReference>
<dbReference type="InterPro" id="IPR024585">
    <property type="entry name" value="mTOR_dom"/>
</dbReference>
<dbReference type="GO" id="GO:0044877">
    <property type="term" value="F:protein-containing complex binding"/>
    <property type="evidence" value="ECO:0007669"/>
    <property type="project" value="InterPro"/>
</dbReference>
<evidence type="ECO:0000256" key="2">
    <source>
        <dbReference type="ARBA" id="ARBA00011031"/>
    </source>
</evidence>
<dbReference type="EC" id="2.7.11.1" evidence="4"/>
<dbReference type="PANTHER" id="PTHR11139:SF9">
    <property type="entry name" value="SERINE_THREONINE-PROTEIN KINASE MTOR"/>
    <property type="match status" value="1"/>
</dbReference>
<dbReference type="CDD" id="cd05169">
    <property type="entry name" value="PIKKc_TOR"/>
    <property type="match status" value="1"/>
</dbReference>
<dbReference type="PANTHER" id="PTHR11139">
    <property type="entry name" value="ATAXIA TELANGIECTASIA MUTATED ATM -RELATED"/>
    <property type="match status" value="1"/>
</dbReference>
<dbReference type="InterPro" id="IPR003151">
    <property type="entry name" value="PIK-rel_kinase_FAT"/>
</dbReference>
<dbReference type="InterPro" id="IPR000403">
    <property type="entry name" value="PI3/4_kinase_cat_dom"/>
</dbReference>
<keyword evidence="8" id="KW-0677">Repeat</keyword>
<dbReference type="SUPFAM" id="SSF56112">
    <property type="entry name" value="Protein kinase-like (PK-like)"/>
    <property type="match status" value="1"/>
</dbReference>
<dbReference type="PROSITE" id="PS51190">
    <property type="entry name" value="FATC"/>
    <property type="match status" value="1"/>
</dbReference>
<dbReference type="InterPro" id="IPR026683">
    <property type="entry name" value="TOR_cat"/>
</dbReference>
<dbReference type="FunFam" id="1.20.120.150:FF:000001">
    <property type="entry name" value="Serine/threonine-protein kinase TOR"/>
    <property type="match status" value="1"/>
</dbReference>
<comment type="subunit">
    <text evidence="3">Associates with DNA double-strand breaks.</text>
</comment>
<dbReference type="InterPro" id="IPR003152">
    <property type="entry name" value="FATC_dom"/>
</dbReference>
<dbReference type="Pfam" id="PF02260">
    <property type="entry name" value="FATC"/>
    <property type="match status" value="1"/>
</dbReference>
<dbReference type="Gene3D" id="1.10.1070.11">
    <property type="entry name" value="Phosphatidylinositol 3-/4-kinase, catalytic domain"/>
    <property type="match status" value="1"/>
</dbReference>
<sequence length="2399" mass="271261">MAQPSRDILDRIFQELRSKNDEIRQRAAIALRQNLEAAHRELPPGQFAPYYTDVNTKISTLVVQGTETNDRIGGILAMLQLIDFKGDDAGQKTTRFASYLRVVSRGSDTTAMVWSARALGKLVKPGGTLTAELVEAEVKSALEWLQMDRQENRRFAAILNLRELARNSPTLMYQWVPQILDVIWVALRDPKVLIRESAAEAVSALLEIISPRDSHFRQTWFGRVYEELRQGFQLNTNEAIHGSLLTMKELLQKGAMFMTGQRYRDACDTVLRYREHRDPLIRREVVIIIPILAAYAPQEFAGQYLHQCMLHLQGLIKNDKDRRNISYIAVGEIASAVNSAIAPYLDGVLTLIKEGLLSKARNRNVVEGPIFKCLSMIAIAVGQTLSKSIEPLLDPIFACGLSDSLTQALVDMAHYIPPSKAVIQERLLDLLSQVLCGRPFLPLGSPYHMAQPPIIWTRDHKEPPIVQQRETEIALALHTLGSFDFSGHILNEFVRDVAIKYVDADNPEIRKAAALTCCQLFIHDPIVRQVSHHAINVVGDVIEKLLTVGVADADPEIRRTVLLSLDTRFDKHLGKAENVRTLFLALNDEVFGIREAAMTIIGRLTSVNPAYVFPSLRKVLIQLLTEVEYSNSPRNKEESANLISHLVNASSKLIKPYVDPIVTVLLPKAKDPNPEVASATLNAIGDLAMVGGEDMTKYIPELMVIILDNLQDLSSDSKRMAALRTLGNLAANSGYVIEPYEQYPQLLTVLINIVKIEPVGSLRRETVKLLGTLGALDPDKHQKIMEKSPERNLMEDADAVTDVSLIMKGTTPSNEEYYPTIVINTLMGLLKDASLAQYHSGIVDAVMNIYATMGLKCVPFLDQVIPGYLMVIKGAAPGRLESYFNQLSQMVRIVKQHIRRFLPAILETVQDFWNHSLTLQATIIALVESISRSLEGEFKVYLASVLPLMLGVLDQDMTPKRTPSEKILHAFLVFGSSAEEYMHLIIPVIVRMFEKPGQPLSIRKYAIETLGRLSRQVNISEFAAKIIHPLSRILASNETSLYRTALDTLCALVFQLGPDYMHFVPTINKILAAQRITNSNYSLIVSKLQKGEPLPQDLSPDEVYTEHSEDATATEISSKKLAVNQQHLKNAWEASQKSTREDWIEWMRRFSVELLRESPQQALRACTPLASIYQPIAKTLFNSAFVSCWTELYEPYQEELVRSIESALTSPNIPPDILQVLLNLAEFMEHDDKALPIDVRVLGMYAAKCHAFAKALHYKELEFNAEQTASAVEALISINNQLQQTDAAFGILRKAQNYTDFELRETWFEKLQKWEEALEAYQRREKEDPHAFDVTMGKMRCLHALGDWDILSSLAQDKWVHASSEYRKAIAPLAATAAWGQSQWELMDNYLAVMKPSTPDRSFFGAVLAIHRNQFDDAQIYIEKAREGLDTELSSVLGESYQRAYLPMLRIQQMAELEEIITYKKSTNNPEKQASIRRTWMKRLKGCQPNPEVWQRMLKIRALVITPKEDVEMSIKFTNLCRKNQRLGLARKTLCDLLGTPSTDDMLSYLSVHSKEIDPHISYAVLKFIWSSPSEGQPARALLGLKQFTAQIADDLQIRTRDIHASPNGVHGALAVTGLTNGYPVNGMNSLSLSGSNGMSGSYQPPLTAKDLADCHRLLAKCYLKQGEWQTALHHGDWHHDQVHDILSSYSAATRYNTDWYKAWHAWALANFEVVNSITGTLEGEQKHVPSNVVHEHIVPAIQGFFKSISLASVSSLQDTLRLLSLWFTHGGHHEVNAAVNEGVGLVSIDTWLHVIPQLLARINQPNERVRKSVHKLLCDLGRHHPQALVFPLTVPMKSNEGGRSRLAGELMNDMRSHSYKLVEQADIVSHELIRIAVLWHEQWHEGLEEASRLYFGDHNIEGMFKTLAPLHAMLDKGPETLREISFIQSFGRELAEARDWCTTFRNSNEVGDLNQAWDLYYQVFRKIARQLPSLMTLELQYVSPKLKAVENLELAAPGTYKSGEKVVRIVAFDPVSTVIQSKQRPRKLLLTGDNGETYQYLLKGHEDIRQDERVMQLFGLVNTLLENDAECAKRHLNIQPYPVIPLSTQSGLLGWVPNSDTLHVLIREYRESRKILLNIEHRIMLQMAPDYDCLTLMQKVEVFGYALDNTTGQDLYRVLWLKSKSSEAWLDRRTNYTRSLAVMSMVGYILGLGDRHPSNLMLDKYTGKIVHIDYGDCFEVAMHRDKYPERVPFRLTRMLTYAMEVSNIEGSYRTTCEHVMRVLRDNKESVMAVLEAFIHDPLLNWKIGEQNEPVEPSFPSERRASILGMETDRDRPSSSHRPRHRSSAAQPPLDDAQAKEIQNARAVEVLARVKHKLIGRDFKPNEELDVPEQVEKLIVQATDLENLCQHYIGWCSFW</sequence>
<dbReference type="GO" id="GO:0005634">
    <property type="term" value="C:nucleus"/>
    <property type="evidence" value="ECO:0007669"/>
    <property type="project" value="TreeGrafter"/>
</dbReference>
<evidence type="ECO:0000256" key="3">
    <source>
        <dbReference type="ARBA" id="ARBA00011370"/>
    </source>
</evidence>
<evidence type="ECO:0000256" key="13">
    <source>
        <dbReference type="ARBA" id="ARBA00025079"/>
    </source>
</evidence>
<dbReference type="InterPro" id="IPR011989">
    <property type="entry name" value="ARM-like"/>
</dbReference>
<dbReference type="InterPro" id="IPR021133">
    <property type="entry name" value="HEAT_type_2"/>
</dbReference>
<dbReference type="GO" id="GO:0038202">
    <property type="term" value="P:TORC1 signaling"/>
    <property type="evidence" value="ECO:0007669"/>
    <property type="project" value="TreeGrafter"/>
</dbReference>
<feature type="domain" description="PI3K/PI4K catalytic" evidence="19">
    <location>
        <begin position="2013"/>
        <end position="2332"/>
    </location>
</feature>
<keyword evidence="12" id="KW-0131">Cell cycle</keyword>
<dbReference type="FunFam" id="1.25.10.10:FF:000371">
    <property type="entry name" value="Serine/threonine-protein kinase TOR"/>
    <property type="match status" value="1"/>
</dbReference>
<dbReference type="GeneID" id="54482750"/>
<dbReference type="RefSeq" id="XP_033603383.1">
    <property type="nucleotide sequence ID" value="XM_033741696.1"/>
</dbReference>
<name>A0A6A6WDL9_9PEZI</name>
<evidence type="ECO:0000256" key="16">
    <source>
        <dbReference type="ARBA" id="ARBA00048679"/>
    </source>
</evidence>
<feature type="domain" description="FAT" evidence="20">
    <location>
        <begin position="1241"/>
        <end position="1839"/>
    </location>
</feature>
<dbReference type="OrthoDB" id="381190at2759"/>
<dbReference type="EMBL" id="ML996567">
    <property type="protein sequence ID" value="KAF2760932.1"/>
    <property type="molecule type" value="Genomic_DNA"/>
</dbReference>
<keyword evidence="10" id="KW-0418">Kinase</keyword>
<evidence type="ECO:0000313" key="23">
    <source>
        <dbReference type="Proteomes" id="UP000799437"/>
    </source>
</evidence>
<dbReference type="InterPro" id="IPR011009">
    <property type="entry name" value="Kinase-like_dom_sf"/>
</dbReference>
<dbReference type="FunFam" id="1.10.1070.11:FF:000020">
    <property type="entry name" value="Serine/threonine-protein kinase TOR"/>
    <property type="match status" value="1"/>
</dbReference>
<dbReference type="Pfam" id="PF02259">
    <property type="entry name" value="FAT"/>
    <property type="match status" value="1"/>
</dbReference>
<dbReference type="FunFam" id="3.30.1010.10:FF:000006">
    <property type="entry name" value="Serine/threonine-protein kinase TOR"/>
    <property type="match status" value="1"/>
</dbReference>
<dbReference type="Pfam" id="PF00454">
    <property type="entry name" value="PI3_PI4_kinase"/>
    <property type="match status" value="1"/>
</dbReference>
<dbReference type="GO" id="GO:0005524">
    <property type="term" value="F:ATP binding"/>
    <property type="evidence" value="ECO:0007669"/>
    <property type="project" value="UniProtKB-KW"/>
</dbReference>
<evidence type="ECO:0000256" key="5">
    <source>
        <dbReference type="ARBA" id="ARBA00022527"/>
    </source>
</evidence>
<dbReference type="Gene3D" id="3.30.1010.10">
    <property type="entry name" value="Phosphatidylinositol 3-kinase Catalytic Subunit, Chain A, domain 4"/>
    <property type="match status" value="1"/>
</dbReference>
<dbReference type="SMART" id="SM01346">
    <property type="entry name" value="DUF3385"/>
    <property type="match status" value="1"/>
</dbReference>
<dbReference type="InterPro" id="IPR016024">
    <property type="entry name" value="ARM-type_fold"/>
</dbReference>
<dbReference type="GO" id="GO:1905356">
    <property type="term" value="P:regulation of snRNA pseudouridine synthesis"/>
    <property type="evidence" value="ECO:0007669"/>
    <property type="project" value="UniProtKB-ARBA"/>
</dbReference>
<proteinExistence type="inferred from homology"/>
<dbReference type="PROSITE" id="PS50077">
    <property type="entry name" value="HEAT_REPEAT"/>
    <property type="match status" value="1"/>
</dbReference>
<evidence type="ECO:0000256" key="7">
    <source>
        <dbReference type="ARBA" id="ARBA00022679"/>
    </source>
</evidence>
<dbReference type="GO" id="GO:0006995">
    <property type="term" value="P:cellular response to nitrogen starvation"/>
    <property type="evidence" value="ECO:0007669"/>
    <property type="project" value="UniProtKB-ARBA"/>
</dbReference>
<dbReference type="Proteomes" id="UP000799437">
    <property type="component" value="Unassembled WGS sequence"/>
</dbReference>
<keyword evidence="23" id="KW-1185">Reference proteome</keyword>
<dbReference type="GO" id="GO:0031931">
    <property type="term" value="C:TORC1 complex"/>
    <property type="evidence" value="ECO:0007669"/>
    <property type="project" value="TreeGrafter"/>
</dbReference>
<accession>A0A6A6WDL9</accession>
<organism evidence="22 23">
    <name type="scientific">Pseudovirgaria hyperparasitica</name>
    <dbReference type="NCBI Taxonomy" id="470096"/>
    <lineage>
        <taxon>Eukaryota</taxon>
        <taxon>Fungi</taxon>
        <taxon>Dikarya</taxon>
        <taxon>Ascomycota</taxon>
        <taxon>Pezizomycotina</taxon>
        <taxon>Dothideomycetes</taxon>
        <taxon>Dothideomycetes incertae sedis</taxon>
        <taxon>Acrospermales</taxon>
        <taxon>Acrospermaceae</taxon>
        <taxon>Pseudovirgaria</taxon>
    </lineage>
</organism>
<dbReference type="GO" id="GO:0005886">
    <property type="term" value="C:plasma membrane"/>
    <property type="evidence" value="ECO:0007669"/>
    <property type="project" value="UniProtKB-SubCell"/>
</dbReference>
<dbReference type="GO" id="GO:0042254">
    <property type="term" value="P:ribosome biogenesis"/>
    <property type="evidence" value="ECO:0007669"/>
    <property type="project" value="UniProtKB-ARBA"/>
</dbReference>
<dbReference type="InterPro" id="IPR036738">
    <property type="entry name" value="FRB_sf"/>
</dbReference>
<evidence type="ECO:0000256" key="1">
    <source>
        <dbReference type="ARBA" id="ARBA00004413"/>
    </source>
</evidence>
<evidence type="ECO:0000259" key="19">
    <source>
        <dbReference type="PROSITE" id="PS50290"/>
    </source>
</evidence>
<evidence type="ECO:0000259" key="21">
    <source>
        <dbReference type="PROSITE" id="PS51190"/>
    </source>
</evidence>
<dbReference type="InterPro" id="IPR018936">
    <property type="entry name" value="PI3/4_kinase_CS"/>
</dbReference>
<dbReference type="InterPro" id="IPR050517">
    <property type="entry name" value="DDR_Repair_Kinase"/>
</dbReference>
<evidence type="ECO:0000256" key="6">
    <source>
        <dbReference type="ARBA" id="ARBA00022554"/>
    </source>
</evidence>
<reference evidence="22" key="1">
    <citation type="journal article" date="2020" name="Stud. Mycol.">
        <title>101 Dothideomycetes genomes: a test case for predicting lifestyles and emergence of pathogens.</title>
        <authorList>
            <person name="Haridas S."/>
            <person name="Albert R."/>
            <person name="Binder M."/>
            <person name="Bloem J."/>
            <person name="Labutti K."/>
            <person name="Salamov A."/>
            <person name="Andreopoulos B."/>
            <person name="Baker S."/>
            <person name="Barry K."/>
            <person name="Bills G."/>
            <person name="Bluhm B."/>
            <person name="Cannon C."/>
            <person name="Castanera R."/>
            <person name="Culley D."/>
            <person name="Daum C."/>
            <person name="Ezra D."/>
            <person name="Gonzalez J."/>
            <person name="Henrissat B."/>
            <person name="Kuo A."/>
            <person name="Liang C."/>
            <person name="Lipzen A."/>
            <person name="Lutzoni F."/>
            <person name="Magnuson J."/>
            <person name="Mondo S."/>
            <person name="Nolan M."/>
            <person name="Ohm R."/>
            <person name="Pangilinan J."/>
            <person name="Park H.-J."/>
            <person name="Ramirez L."/>
            <person name="Alfaro M."/>
            <person name="Sun H."/>
            <person name="Tritt A."/>
            <person name="Yoshinaga Y."/>
            <person name="Zwiers L.-H."/>
            <person name="Turgeon B."/>
            <person name="Goodwin S."/>
            <person name="Spatafora J."/>
            <person name="Crous P."/>
            <person name="Grigoriev I."/>
        </authorList>
    </citation>
    <scope>NUCLEOTIDE SEQUENCE</scope>
    <source>
        <strain evidence="22">CBS 121739</strain>
    </source>
</reference>
<evidence type="ECO:0000256" key="18">
    <source>
        <dbReference type="SAM" id="MobiDB-lite"/>
    </source>
</evidence>
<evidence type="ECO:0000313" key="22">
    <source>
        <dbReference type="EMBL" id="KAF2760932.1"/>
    </source>
</evidence>
<evidence type="ECO:0000256" key="14">
    <source>
        <dbReference type="ARBA" id="ARBA00029427"/>
    </source>
</evidence>
<dbReference type="Pfam" id="PF11865">
    <property type="entry name" value="mTOR_dom"/>
    <property type="match status" value="1"/>
</dbReference>
<evidence type="ECO:0000256" key="8">
    <source>
        <dbReference type="ARBA" id="ARBA00022737"/>
    </source>
</evidence>
<dbReference type="InterPro" id="IPR014009">
    <property type="entry name" value="PIK_FAT"/>
</dbReference>
<evidence type="ECO:0000256" key="12">
    <source>
        <dbReference type="ARBA" id="ARBA00023306"/>
    </source>
</evidence>
<feature type="repeat" description="HEAT" evidence="17">
    <location>
        <begin position="179"/>
        <end position="215"/>
    </location>
</feature>
<keyword evidence="5" id="KW-0723">Serine/threonine-protein kinase</keyword>
<dbReference type="SUPFAM" id="SSF47212">
    <property type="entry name" value="FKBP12-rapamycin-binding domain of FKBP-rapamycin-associated protein (FRAP)"/>
    <property type="match status" value="1"/>
</dbReference>
<dbReference type="PROSITE" id="PS00915">
    <property type="entry name" value="PI3_4_KINASE_1"/>
    <property type="match status" value="1"/>
</dbReference>
<comment type="function">
    <text evidence="13">Serine/threonine protein kinase which activates checkpoint signaling upon genotoxic stresses such as ionizing radiation (IR), ultraviolet light (UV), or DNA replication stalling, thereby acting as a DNA damage sensor. Recognizes the substrate consensus sequence [ST]-Q. Phosphorylates histone H2A to form H2AS128ph (gamma-H2A) at sites of DNA damage, involved in the regulation of DNA damage response mechanism. Required for the control of telomere length and genome stability.</text>
</comment>
<dbReference type="GO" id="GO:0004674">
    <property type="term" value="F:protein serine/threonine kinase activity"/>
    <property type="evidence" value="ECO:0007669"/>
    <property type="project" value="UniProtKB-KW"/>
</dbReference>
<keyword evidence="9" id="KW-0547">Nucleotide-binding</keyword>
<dbReference type="InterPro" id="IPR057564">
    <property type="entry name" value="HEAT_ATR"/>
</dbReference>
<evidence type="ECO:0000256" key="17">
    <source>
        <dbReference type="PROSITE-ProRule" id="PRU00103"/>
    </source>
</evidence>
<feature type="domain" description="FATC" evidence="21">
    <location>
        <begin position="2367"/>
        <end position="2399"/>
    </location>
</feature>
<dbReference type="GO" id="GO:0000329">
    <property type="term" value="C:fungal-type vacuole membrane"/>
    <property type="evidence" value="ECO:0007669"/>
    <property type="project" value="UniProtKB-ARBA"/>
</dbReference>
<gene>
    <name evidence="22" type="ORF">EJ05DRAFT_435382</name>
</gene>
<dbReference type="PROSITE" id="PS00916">
    <property type="entry name" value="PI3_4_KINASE_2"/>
    <property type="match status" value="1"/>
</dbReference>
<dbReference type="Gene3D" id="1.20.120.150">
    <property type="entry name" value="FKBP12-rapamycin binding domain"/>
    <property type="match status" value="1"/>
</dbReference>
<dbReference type="Pfam" id="PF13513">
    <property type="entry name" value="HEAT_EZ"/>
    <property type="match status" value="1"/>
</dbReference>
<dbReference type="SMART" id="SM01343">
    <property type="entry name" value="FATC"/>
    <property type="match status" value="1"/>
</dbReference>
<keyword evidence="6" id="KW-0926">Vacuole</keyword>
<comment type="catalytic activity">
    <reaction evidence="16">
        <text>L-seryl-[protein] + ATP = O-phospho-L-seryl-[protein] + ADP + H(+)</text>
        <dbReference type="Rhea" id="RHEA:17989"/>
        <dbReference type="Rhea" id="RHEA-COMP:9863"/>
        <dbReference type="Rhea" id="RHEA-COMP:11604"/>
        <dbReference type="ChEBI" id="CHEBI:15378"/>
        <dbReference type="ChEBI" id="CHEBI:29999"/>
        <dbReference type="ChEBI" id="CHEBI:30616"/>
        <dbReference type="ChEBI" id="CHEBI:83421"/>
        <dbReference type="ChEBI" id="CHEBI:456216"/>
        <dbReference type="EC" id="2.7.11.1"/>
    </reaction>
</comment>
<evidence type="ECO:0000256" key="10">
    <source>
        <dbReference type="ARBA" id="ARBA00022777"/>
    </source>
</evidence>
<keyword evidence="11" id="KW-0067">ATP-binding</keyword>
<feature type="compositionally biased region" description="Basic and acidic residues" evidence="18">
    <location>
        <begin position="2301"/>
        <end position="2318"/>
    </location>
</feature>
<evidence type="ECO:0000256" key="9">
    <source>
        <dbReference type="ARBA" id="ARBA00022741"/>
    </source>
</evidence>
<dbReference type="GO" id="GO:0031932">
    <property type="term" value="C:TORC2 complex"/>
    <property type="evidence" value="ECO:0007669"/>
    <property type="project" value="TreeGrafter"/>
</dbReference>
<dbReference type="Pfam" id="PF23593">
    <property type="entry name" value="HEAT_ATR"/>
    <property type="match status" value="1"/>
</dbReference>
<keyword evidence="7" id="KW-0808">Transferase</keyword>
<dbReference type="SMART" id="SM01345">
    <property type="entry name" value="Rapamycin_bind"/>
    <property type="match status" value="1"/>
</dbReference>